<sequence length="133" mass="15270">MKLIPANQASEEKLECFFQSNPEVKTDLLLQIGYIVELNDKIEGCFVLDSFDDEIYWLKQLYVTKNAAALLPVLVESVLALAKKQEAREVFVHSHQPMVDVLLESLQFYPQKDSVLVDKYPAKSGNWWSYQVS</sequence>
<name>A0ABV9DGX1_9BACI</name>
<protein>
    <recommendedName>
        <fullName evidence="3">N-acetyltransferase domain-containing protein</fullName>
    </recommendedName>
</protein>
<gene>
    <name evidence="1" type="ORF">ACFO3D_07685</name>
</gene>
<evidence type="ECO:0008006" key="3">
    <source>
        <dbReference type="Google" id="ProtNLM"/>
    </source>
</evidence>
<evidence type="ECO:0000313" key="1">
    <source>
        <dbReference type="EMBL" id="MFC4558089.1"/>
    </source>
</evidence>
<proteinExistence type="predicted"/>
<comment type="caution">
    <text evidence="1">The sequence shown here is derived from an EMBL/GenBank/DDBJ whole genome shotgun (WGS) entry which is preliminary data.</text>
</comment>
<dbReference type="EMBL" id="JBHSFU010000004">
    <property type="protein sequence ID" value="MFC4558089.1"/>
    <property type="molecule type" value="Genomic_DNA"/>
</dbReference>
<organism evidence="1 2">
    <name type="scientific">Virgibacillus kekensis</name>
    <dbReference type="NCBI Taxonomy" id="202261"/>
    <lineage>
        <taxon>Bacteria</taxon>
        <taxon>Bacillati</taxon>
        <taxon>Bacillota</taxon>
        <taxon>Bacilli</taxon>
        <taxon>Bacillales</taxon>
        <taxon>Bacillaceae</taxon>
        <taxon>Virgibacillus</taxon>
    </lineage>
</organism>
<keyword evidence="2" id="KW-1185">Reference proteome</keyword>
<accession>A0ABV9DGX1</accession>
<dbReference type="Proteomes" id="UP001595989">
    <property type="component" value="Unassembled WGS sequence"/>
</dbReference>
<reference evidence="2" key="1">
    <citation type="journal article" date="2019" name="Int. J. Syst. Evol. Microbiol.">
        <title>The Global Catalogue of Microorganisms (GCM) 10K type strain sequencing project: providing services to taxonomists for standard genome sequencing and annotation.</title>
        <authorList>
            <consortium name="The Broad Institute Genomics Platform"/>
            <consortium name="The Broad Institute Genome Sequencing Center for Infectious Disease"/>
            <person name="Wu L."/>
            <person name="Ma J."/>
        </authorList>
    </citation>
    <scope>NUCLEOTIDE SEQUENCE [LARGE SCALE GENOMIC DNA]</scope>
    <source>
        <strain evidence="2">CGMCC 4.7426</strain>
    </source>
</reference>
<evidence type="ECO:0000313" key="2">
    <source>
        <dbReference type="Proteomes" id="UP001595989"/>
    </source>
</evidence>
<dbReference type="RefSeq" id="WP_390294444.1">
    <property type="nucleotide sequence ID" value="NZ_JBHSFU010000004.1"/>
</dbReference>